<proteinExistence type="predicted"/>
<accession>A0A6G0YGK9</accession>
<dbReference type="AlphaFoldDB" id="A0A6G0YGK9"/>
<feature type="region of interest" description="Disordered" evidence="1">
    <location>
        <begin position="34"/>
        <end position="60"/>
    </location>
</feature>
<dbReference type="EMBL" id="VUJU01004170">
    <property type="protein sequence ID" value="KAF0755348.1"/>
    <property type="molecule type" value="Genomic_DNA"/>
</dbReference>
<comment type="caution">
    <text evidence="2">The sequence shown here is derived from an EMBL/GenBank/DDBJ whole genome shotgun (WGS) entry which is preliminary data.</text>
</comment>
<dbReference type="Proteomes" id="UP000478052">
    <property type="component" value="Unassembled WGS sequence"/>
</dbReference>
<keyword evidence="3" id="KW-1185">Reference proteome</keyword>
<reference evidence="2 3" key="1">
    <citation type="submission" date="2019-08" db="EMBL/GenBank/DDBJ databases">
        <title>Whole genome of Aphis craccivora.</title>
        <authorList>
            <person name="Voronova N.V."/>
            <person name="Shulinski R.S."/>
            <person name="Bandarenka Y.V."/>
            <person name="Zhorov D.G."/>
            <person name="Warner D."/>
        </authorList>
    </citation>
    <scope>NUCLEOTIDE SEQUENCE [LARGE SCALE GENOMIC DNA]</scope>
    <source>
        <strain evidence="2">180601</strain>
        <tissue evidence="2">Whole Body</tissue>
    </source>
</reference>
<protein>
    <submittedName>
        <fullName evidence="2">Uncharacterized protein</fullName>
    </submittedName>
</protein>
<sequence>MLHMKSKIHPKFNENVEYFSDYWQYSTNYEFPKNNSHYDTSNETQEQSQNTENSINSIKNNTDDNLQVVREQLNFKTTFIENIAINSSCSSEYKIRVVLWYYKYLIILVLKQLSAKKSNEIQEPLSVKNSSCNIINSSIQSDNTYDQLFHNNKPNIVITRSMQLFKTKSPSKSNPNDITQKLFRLGSSRFSCCSDRLFFPSQLSQHIIVTNFASVIKYLLMSSSSGGDLRACKSPAPNKIKPSLTTNRTSDSSFTTVISRKNLRKLNSNLLTPPSPGLQQIINNTPILNTSQSAFNYITDNNSSADPVINNGLSTDNLNDSTSNSLPDVNSTQINTSILSTDLPNDINMSSQYIQQTFSPDYNGPVVPKDAFSETRCYTHSCILIAAI</sequence>
<dbReference type="OrthoDB" id="10647587at2759"/>
<evidence type="ECO:0000313" key="2">
    <source>
        <dbReference type="EMBL" id="KAF0755348.1"/>
    </source>
</evidence>
<name>A0A6G0YGK9_APHCR</name>
<organism evidence="2 3">
    <name type="scientific">Aphis craccivora</name>
    <name type="common">Cowpea aphid</name>
    <dbReference type="NCBI Taxonomy" id="307492"/>
    <lineage>
        <taxon>Eukaryota</taxon>
        <taxon>Metazoa</taxon>
        <taxon>Ecdysozoa</taxon>
        <taxon>Arthropoda</taxon>
        <taxon>Hexapoda</taxon>
        <taxon>Insecta</taxon>
        <taxon>Pterygota</taxon>
        <taxon>Neoptera</taxon>
        <taxon>Paraneoptera</taxon>
        <taxon>Hemiptera</taxon>
        <taxon>Sternorrhyncha</taxon>
        <taxon>Aphidomorpha</taxon>
        <taxon>Aphidoidea</taxon>
        <taxon>Aphididae</taxon>
        <taxon>Aphidini</taxon>
        <taxon>Aphis</taxon>
        <taxon>Aphis</taxon>
    </lineage>
</organism>
<evidence type="ECO:0000313" key="3">
    <source>
        <dbReference type="Proteomes" id="UP000478052"/>
    </source>
</evidence>
<gene>
    <name evidence="2" type="ORF">FWK35_00010295</name>
</gene>
<evidence type="ECO:0000256" key="1">
    <source>
        <dbReference type="SAM" id="MobiDB-lite"/>
    </source>
</evidence>